<evidence type="ECO:0000313" key="3">
    <source>
        <dbReference type="Proteomes" id="UP000604046"/>
    </source>
</evidence>
<dbReference type="EMBL" id="CAJNDS010001502">
    <property type="protein sequence ID" value="CAE7262259.1"/>
    <property type="molecule type" value="Genomic_DNA"/>
</dbReference>
<sequence>MINLGVSLIITAGMIATSLWWLSSEWGSYGCYSAMSRPVVLCYNSVMAVGQVSLLVWHYLDKNPLVVRYHVPGRPEIATVHRSFLHRQRWSTFTIWSNTVSGAFFVLAALQGWSRSPSPSLCMATQLAWELLFPLAFFVNIVVSFVLIPGLKKLRDDFKLRRILRLKPQLLHNGLVLSAAVEAWIAQPPLLLTHFPVLVLFGSLYVVFAWHFFLQTQIFHYMFMDFRFKYQPIALVLLLALLGALYALGAGALAMDSGGVRLLIFLAALGTCTWRAEVVPDASERSSGTQAGTATK</sequence>
<organism evidence="2 3">
    <name type="scientific">Symbiodinium natans</name>
    <dbReference type="NCBI Taxonomy" id="878477"/>
    <lineage>
        <taxon>Eukaryota</taxon>
        <taxon>Sar</taxon>
        <taxon>Alveolata</taxon>
        <taxon>Dinophyceae</taxon>
        <taxon>Suessiales</taxon>
        <taxon>Symbiodiniaceae</taxon>
        <taxon>Symbiodinium</taxon>
    </lineage>
</organism>
<keyword evidence="1" id="KW-0812">Transmembrane</keyword>
<keyword evidence="1" id="KW-1133">Transmembrane helix</keyword>
<dbReference type="OrthoDB" id="2103587at2759"/>
<accession>A0A812MBK6</accession>
<feature type="transmembrane region" description="Helical" evidence="1">
    <location>
        <begin position="131"/>
        <end position="149"/>
    </location>
</feature>
<name>A0A812MBK6_9DINO</name>
<feature type="transmembrane region" description="Helical" evidence="1">
    <location>
        <begin position="193"/>
        <end position="213"/>
    </location>
</feature>
<evidence type="ECO:0000256" key="1">
    <source>
        <dbReference type="SAM" id="Phobius"/>
    </source>
</evidence>
<dbReference type="Proteomes" id="UP000604046">
    <property type="component" value="Unassembled WGS sequence"/>
</dbReference>
<feature type="transmembrane region" description="Helical" evidence="1">
    <location>
        <begin position="170"/>
        <end position="187"/>
    </location>
</feature>
<keyword evidence="3" id="KW-1185">Reference proteome</keyword>
<feature type="transmembrane region" description="Helical" evidence="1">
    <location>
        <begin position="43"/>
        <end position="60"/>
    </location>
</feature>
<evidence type="ECO:0000313" key="2">
    <source>
        <dbReference type="EMBL" id="CAE7262259.1"/>
    </source>
</evidence>
<keyword evidence="1" id="KW-0472">Membrane</keyword>
<feature type="transmembrane region" description="Helical" evidence="1">
    <location>
        <begin position="5"/>
        <end position="23"/>
    </location>
</feature>
<dbReference type="AlphaFoldDB" id="A0A812MBK6"/>
<proteinExistence type="predicted"/>
<feature type="transmembrane region" description="Helical" evidence="1">
    <location>
        <begin position="233"/>
        <end position="253"/>
    </location>
</feature>
<reference evidence="2" key="1">
    <citation type="submission" date="2021-02" db="EMBL/GenBank/DDBJ databases">
        <authorList>
            <person name="Dougan E. K."/>
            <person name="Rhodes N."/>
            <person name="Thang M."/>
            <person name="Chan C."/>
        </authorList>
    </citation>
    <scope>NUCLEOTIDE SEQUENCE</scope>
</reference>
<comment type="caution">
    <text evidence="2">The sequence shown here is derived from an EMBL/GenBank/DDBJ whole genome shotgun (WGS) entry which is preliminary data.</text>
</comment>
<gene>
    <name evidence="2" type="primary">cnnm4</name>
    <name evidence="2" type="ORF">SNAT2548_LOCUS13747</name>
</gene>
<protein>
    <submittedName>
        <fullName evidence="2">Cnnm4 protein</fullName>
    </submittedName>
</protein>
<feature type="transmembrane region" description="Helical" evidence="1">
    <location>
        <begin position="90"/>
        <end position="111"/>
    </location>
</feature>